<proteinExistence type="predicted"/>
<dbReference type="InterPro" id="IPR036188">
    <property type="entry name" value="FAD/NAD-bd_sf"/>
</dbReference>
<feature type="compositionally biased region" description="Basic and acidic residues" evidence="4">
    <location>
        <begin position="503"/>
        <end position="518"/>
    </location>
</feature>
<dbReference type="Pfam" id="PF01494">
    <property type="entry name" value="FAD_binding_3"/>
    <property type="match status" value="1"/>
</dbReference>
<dbReference type="PANTHER" id="PTHR43004">
    <property type="entry name" value="TRK SYSTEM POTASSIUM UPTAKE PROTEIN"/>
    <property type="match status" value="1"/>
</dbReference>
<name>A0ABR6BG00_9PSEU</name>
<keyword evidence="3" id="KW-0274">FAD</keyword>
<dbReference type="RefSeq" id="WP_025360461.1">
    <property type="nucleotide sequence ID" value="NZ_BAAABQ010000059.1"/>
</dbReference>
<protein>
    <submittedName>
        <fullName evidence="6">2-polyprenyl-6-methoxyphenol hydroxylase-like FAD-dependent oxidoreductase</fullName>
    </submittedName>
</protein>
<evidence type="ECO:0000256" key="1">
    <source>
        <dbReference type="ARBA" id="ARBA00001974"/>
    </source>
</evidence>
<dbReference type="PANTHER" id="PTHR43004:SF19">
    <property type="entry name" value="BINDING MONOOXYGENASE, PUTATIVE (JCVI)-RELATED"/>
    <property type="match status" value="1"/>
</dbReference>
<organism evidence="6 7">
    <name type="scientific">Kutzneria viridogrisea</name>
    <dbReference type="NCBI Taxonomy" id="47990"/>
    <lineage>
        <taxon>Bacteria</taxon>
        <taxon>Bacillati</taxon>
        <taxon>Actinomycetota</taxon>
        <taxon>Actinomycetes</taxon>
        <taxon>Pseudonocardiales</taxon>
        <taxon>Pseudonocardiaceae</taxon>
        <taxon>Kutzneria</taxon>
    </lineage>
</organism>
<gene>
    <name evidence="6" type="ORF">BC739_003000</name>
</gene>
<evidence type="ECO:0000256" key="4">
    <source>
        <dbReference type="SAM" id="MobiDB-lite"/>
    </source>
</evidence>
<evidence type="ECO:0000259" key="5">
    <source>
        <dbReference type="Pfam" id="PF01494"/>
    </source>
</evidence>
<dbReference type="Proteomes" id="UP000517916">
    <property type="component" value="Unassembled WGS sequence"/>
</dbReference>
<evidence type="ECO:0000313" key="6">
    <source>
        <dbReference type="EMBL" id="MBA8925801.1"/>
    </source>
</evidence>
<dbReference type="EMBL" id="JACJID010000002">
    <property type="protein sequence ID" value="MBA8925801.1"/>
    <property type="molecule type" value="Genomic_DNA"/>
</dbReference>
<reference evidence="6 7" key="1">
    <citation type="submission" date="2020-08" db="EMBL/GenBank/DDBJ databases">
        <title>Genomic Encyclopedia of Archaeal and Bacterial Type Strains, Phase II (KMG-II): from individual species to whole genera.</title>
        <authorList>
            <person name="Goeker M."/>
        </authorList>
    </citation>
    <scope>NUCLEOTIDE SEQUENCE [LARGE SCALE GENOMIC DNA]</scope>
    <source>
        <strain evidence="6 7">DSM 43850</strain>
    </source>
</reference>
<dbReference type="InterPro" id="IPR050641">
    <property type="entry name" value="RIFMO-like"/>
</dbReference>
<comment type="cofactor">
    <cofactor evidence="1">
        <name>FAD</name>
        <dbReference type="ChEBI" id="CHEBI:57692"/>
    </cofactor>
</comment>
<dbReference type="Gene3D" id="3.40.30.120">
    <property type="match status" value="1"/>
</dbReference>
<dbReference type="Gene3D" id="3.50.50.60">
    <property type="entry name" value="FAD/NAD(P)-binding domain"/>
    <property type="match status" value="1"/>
</dbReference>
<feature type="region of interest" description="Disordered" evidence="4">
    <location>
        <begin position="495"/>
        <end position="518"/>
    </location>
</feature>
<comment type="caution">
    <text evidence="6">The sequence shown here is derived from an EMBL/GenBank/DDBJ whole genome shotgun (WGS) entry which is preliminary data.</text>
</comment>
<feature type="domain" description="FAD-binding" evidence="5">
    <location>
        <begin position="2"/>
        <end position="333"/>
    </location>
</feature>
<evidence type="ECO:0000256" key="3">
    <source>
        <dbReference type="ARBA" id="ARBA00022827"/>
    </source>
</evidence>
<dbReference type="Pfam" id="PF21274">
    <property type="entry name" value="Rng_hyd_C"/>
    <property type="match status" value="1"/>
</dbReference>
<dbReference type="InterPro" id="IPR002938">
    <property type="entry name" value="FAD-bd"/>
</dbReference>
<dbReference type="PRINTS" id="PR00420">
    <property type="entry name" value="RNGMNOXGNASE"/>
</dbReference>
<accession>A0ABR6BG00</accession>
<keyword evidence="7" id="KW-1185">Reference proteome</keyword>
<sequence>MRVLIVGAGTVGLSTALFLARRGVEVVLVERRNGLSTHPRAFGINSRSIELFREVGVDFETATKVRGLATGPNLNELETKLQLTTLDEPMRRLSPAQGVSRPQDQLDPIVYDRALRLGCEPRFGAELIGLTGTEATVRDVASGATSTIAADYVIAADGANSKVRALLGVDSTGPGVLNHGHMLNVLFRSNLPTAQFSMCVLTNPESSGILIPVDDTGRWIFHIPMGDPDAPAQRYTDLIRTATGIPDLDVDVISCRTWSSTARTANRFRVGNTFLVGDAAHVVPPTGGFGLNTGLADAHNLAWKLAKVISGEAGEDLLDTYEQERRPVALFTMEQSLIRGENRELHWDMSPARAADRARVGMANVLVPMIGYRYGSAAVVAPAPWPTSLEEVCLDGSPGSRLPHVWIDDKTSTLDLVDGEFAVLTGGRGGSWESAAEEVGLRAFDVPQLATAARIGDEGALLVRPDGFVGWRAQRGSTRAVEELTAALDQILARTTRTAPTQSRDRGQRGVVHRGESH</sequence>
<dbReference type="SUPFAM" id="SSF51905">
    <property type="entry name" value="FAD/NAD(P)-binding domain"/>
    <property type="match status" value="1"/>
</dbReference>
<keyword evidence="2" id="KW-0285">Flavoprotein</keyword>
<dbReference type="Gene3D" id="3.30.9.10">
    <property type="entry name" value="D-Amino Acid Oxidase, subunit A, domain 2"/>
    <property type="match status" value="1"/>
</dbReference>
<evidence type="ECO:0000313" key="7">
    <source>
        <dbReference type="Proteomes" id="UP000517916"/>
    </source>
</evidence>
<evidence type="ECO:0000256" key="2">
    <source>
        <dbReference type="ARBA" id="ARBA00022630"/>
    </source>
</evidence>